<organism evidence="2 3">
    <name type="scientific">Pholiota conissans</name>
    <dbReference type="NCBI Taxonomy" id="109636"/>
    <lineage>
        <taxon>Eukaryota</taxon>
        <taxon>Fungi</taxon>
        <taxon>Dikarya</taxon>
        <taxon>Basidiomycota</taxon>
        <taxon>Agaricomycotina</taxon>
        <taxon>Agaricomycetes</taxon>
        <taxon>Agaricomycetidae</taxon>
        <taxon>Agaricales</taxon>
        <taxon>Agaricineae</taxon>
        <taxon>Strophariaceae</taxon>
        <taxon>Pholiota</taxon>
    </lineage>
</organism>
<accession>A0A9P5YIV4</accession>
<gene>
    <name evidence="2" type="ORF">BDN70DRAFT_939510</name>
</gene>
<evidence type="ECO:0000313" key="3">
    <source>
        <dbReference type="Proteomes" id="UP000807469"/>
    </source>
</evidence>
<sequence>MTSNPSNATTDETERIQGPFIAGDRHVAAASSPSDSGIYTSADTSADPPRATPPLTTGETSSESERIVLRENIRALLRPHGTSSSEESLDRAARLGWTPNPRPGIDQPYPPRSVNPEPRVVRPEYPQRSEAPIAVVSGETATVFPTGTALEFIGEMLNEMAEERAPVTPRHGPTPRGRPGRGRGGHRSTTSREDTPPIEPTIDYSLTLNEYLDVARATIAQQLVEELGDPRLGEYIVSLHSWATNSDEVCGRSSFNHATEASKSSKAGAPRILTLSSNTSGLQINSWGPLSIKDQFVSRDATKKYDAALAPPGTTEFTIVRGAFVIAATDEIQNTLQNAVTAHLTET</sequence>
<evidence type="ECO:0000313" key="2">
    <source>
        <dbReference type="EMBL" id="KAF9470687.1"/>
    </source>
</evidence>
<feature type="region of interest" description="Disordered" evidence="1">
    <location>
        <begin position="163"/>
        <end position="200"/>
    </location>
</feature>
<dbReference type="Proteomes" id="UP000807469">
    <property type="component" value="Unassembled WGS sequence"/>
</dbReference>
<name>A0A9P5YIV4_9AGAR</name>
<feature type="compositionally biased region" description="Polar residues" evidence="1">
    <location>
        <begin position="1"/>
        <end position="10"/>
    </location>
</feature>
<keyword evidence="3" id="KW-1185">Reference proteome</keyword>
<dbReference type="EMBL" id="MU155880">
    <property type="protein sequence ID" value="KAF9470687.1"/>
    <property type="molecule type" value="Genomic_DNA"/>
</dbReference>
<feature type="compositionally biased region" description="Low complexity" evidence="1">
    <location>
        <begin position="168"/>
        <end position="177"/>
    </location>
</feature>
<reference evidence="2" key="1">
    <citation type="submission" date="2020-11" db="EMBL/GenBank/DDBJ databases">
        <authorList>
            <consortium name="DOE Joint Genome Institute"/>
            <person name="Ahrendt S."/>
            <person name="Riley R."/>
            <person name="Andreopoulos W."/>
            <person name="Labutti K."/>
            <person name="Pangilinan J."/>
            <person name="Ruiz-Duenas F.J."/>
            <person name="Barrasa J.M."/>
            <person name="Sanchez-Garcia M."/>
            <person name="Camarero S."/>
            <person name="Miyauchi S."/>
            <person name="Serrano A."/>
            <person name="Linde D."/>
            <person name="Babiker R."/>
            <person name="Drula E."/>
            <person name="Ayuso-Fernandez I."/>
            <person name="Pacheco R."/>
            <person name="Padilla G."/>
            <person name="Ferreira P."/>
            <person name="Barriuso J."/>
            <person name="Kellner H."/>
            <person name="Castanera R."/>
            <person name="Alfaro M."/>
            <person name="Ramirez L."/>
            <person name="Pisabarro A.G."/>
            <person name="Kuo A."/>
            <person name="Tritt A."/>
            <person name="Lipzen A."/>
            <person name="He G."/>
            <person name="Yan M."/>
            <person name="Ng V."/>
            <person name="Cullen D."/>
            <person name="Martin F."/>
            <person name="Rosso M.-N."/>
            <person name="Henrissat B."/>
            <person name="Hibbett D."/>
            <person name="Martinez A.T."/>
            <person name="Grigoriev I.V."/>
        </authorList>
    </citation>
    <scope>NUCLEOTIDE SEQUENCE</scope>
    <source>
        <strain evidence="2">CIRM-BRFM 674</strain>
    </source>
</reference>
<feature type="compositionally biased region" description="Basic and acidic residues" evidence="1">
    <location>
        <begin position="63"/>
        <end position="73"/>
    </location>
</feature>
<evidence type="ECO:0000256" key="1">
    <source>
        <dbReference type="SAM" id="MobiDB-lite"/>
    </source>
</evidence>
<protein>
    <submittedName>
        <fullName evidence="2">Uncharacterized protein</fullName>
    </submittedName>
</protein>
<feature type="compositionally biased region" description="Polar residues" evidence="1">
    <location>
        <begin position="31"/>
        <end position="44"/>
    </location>
</feature>
<comment type="caution">
    <text evidence="2">The sequence shown here is derived from an EMBL/GenBank/DDBJ whole genome shotgun (WGS) entry which is preliminary data.</text>
</comment>
<proteinExistence type="predicted"/>
<dbReference type="AlphaFoldDB" id="A0A9P5YIV4"/>
<feature type="region of interest" description="Disordered" evidence="1">
    <location>
        <begin position="1"/>
        <end position="119"/>
    </location>
</feature>